<dbReference type="Pfam" id="PF11150">
    <property type="entry name" value="DUF2927"/>
    <property type="match status" value="1"/>
</dbReference>
<dbReference type="RefSeq" id="WP_189640452.1">
    <property type="nucleotide sequence ID" value="NZ_BMZF01000004.1"/>
</dbReference>
<sequence length="442" mass="47851">MKYLIICLALFLVGCGDAPQLNTRSGAQSFSAQNYPRGVARSNGDIAGDILDLTFALENGQRLPVFTRFETPVRVGFVGHAPAVLRKDLKNLITRIRSEANIDIASVSTGANIHIDIVNGNQMRGVENKVCFIAPNVESFAQYRKRRTDPSLRWENQTTREQIVIVIPDDATPQVMRDCLHEELAQALGPLNDLYHLSDSVFNDDDFHLILTSFDMLVLRSLYSADLQSGMTSAQVSARLPKILAALNPLGQTDISNPRPATSRAWVNDIRLAQNTGNDLALRLRGANGAVNASVSFGYGPTRQGFAQYIRADILADAQQSGAAQGFAQTYNLFKSAFGENDIHTAHASVQMASLALSADKHALADAVLKPAIATARRHENATLLVQLLALRASWGDATGNIAAANDARAAVTAWGPYAFGNRTDASKLLRLAADLSKRTAQ</sequence>
<organism evidence="1 2">
    <name type="scientific">Paramylibacter ulvae</name>
    <dbReference type="NCBI Taxonomy" id="1651968"/>
    <lineage>
        <taxon>Bacteria</taxon>
        <taxon>Pseudomonadati</taxon>
        <taxon>Pseudomonadota</taxon>
        <taxon>Alphaproteobacteria</taxon>
        <taxon>Rhodobacterales</taxon>
        <taxon>Paracoccaceae</taxon>
        <taxon>Paramylibacter</taxon>
    </lineage>
</organism>
<evidence type="ECO:0000313" key="1">
    <source>
        <dbReference type="EMBL" id="GHA53223.1"/>
    </source>
</evidence>
<evidence type="ECO:0008006" key="3">
    <source>
        <dbReference type="Google" id="ProtNLM"/>
    </source>
</evidence>
<name>A0ABQ3D1V3_9RHOB</name>
<dbReference type="EMBL" id="BMZF01000004">
    <property type="protein sequence ID" value="GHA53223.1"/>
    <property type="molecule type" value="Genomic_DNA"/>
</dbReference>
<keyword evidence="2" id="KW-1185">Reference proteome</keyword>
<proteinExistence type="predicted"/>
<accession>A0ABQ3D1V3</accession>
<reference evidence="2" key="1">
    <citation type="journal article" date="2019" name="Int. J. Syst. Evol. Microbiol.">
        <title>The Global Catalogue of Microorganisms (GCM) 10K type strain sequencing project: providing services to taxonomists for standard genome sequencing and annotation.</title>
        <authorList>
            <consortium name="The Broad Institute Genomics Platform"/>
            <consortium name="The Broad Institute Genome Sequencing Center for Infectious Disease"/>
            <person name="Wu L."/>
            <person name="Ma J."/>
        </authorList>
    </citation>
    <scope>NUCLEOTIDE SEQUENCE [LARGE SCALE GENOMIC DNA]</scope>
    <source>
        <strain evidence="2">KCTC 32465</strain>
    </source>
</reference>
<comment type="caution">
    <text evidence="1">The sequence shown here is derived from an EMBL/GenBank/DDBJ whole genome shotgun (WGS) entry which is preliminary data.</text>
</comment>
<protein>
    <recommendedName>
        <fullName evidence="3">DUF2927 domain-containing protein</fullName>
    </recommendedName>
</protein>
<dbReference type="Proteomes" id="UP000634455">
    <property type="component" value="Unassembled WGS sequence"/>
</dbReference>
<evidence type="ECO:0000313" key="2">
    <source>
        <dbReference type="Proteomes" id="UP000634455"/>
    </source>
</evidence>
<dbReference type="PROSITE" id="PS51257">
    <property type="entry name" value="PROKAR_LIPOPROTEIN"/>
    <property type="match status" value="1"/>
</dbReference>
<dbReference type="InterPro" id="IPR021323">
    <property type="entry name" value="DUF2927"/>
</dbReference>
<gene>
    <name evidence="1" type="ORF">GCM10008927_18770</name>
</gene>